<keyword evidence="1" id="KW-0472">Membrane</keyword>
<dbReference type="GO" id="GO:0005581">
    <property type="term" value="C:collagen trimer"/>
    <property type="evidence" value="ECO:0007669"/>
    <property type="project" value="UniProtKB-KW"/>
</dbReference>
<dbReference type="RefSeq" id="XP_016942127.2">
    <property type="nucleotide sequence ID" value="XM_017086638.4"/>
</dbReference>
<keyword evidence="1" id="KW-0812">Transmembrane</keyword>
<organism evidence="3 4">
    <name type="scientific">Drosophila suzukii</name>
    <name type="common">Spotted-wing drosophila fruit fly</name>
    <dbReference type="NCBI Taxonomy" id="28584"/>
    <lineage>
        <taxon>Eukaryota</taxon>
        <taxon>Metazoa</taxon>
        <taxon>Ecdysozoa</taxon>
        <taxon>Arthropoda</taxon>
        <taxon>Hexapoda</taxon>
        <taxon>Insecta</taxon>
        <taxon>Pterygota</taxon>
        <taxon>Neoptera</taxon>
        <taxon>Endopterygota</taxon>
        <taxon>Diptera</taxon>
        <taxon>Brachycera</taxon>
        <taxon>Muscomorpha</taxon>
        <taxon>Ephydroidea</taxon>
        <taxon>Drosophilidae</taxon>
        <taxon>Drosophila</taxon>
        <taxon>Sophophora</taxon>
    </lineage>
</organism>
<evidence type="ECO:0000256" key="1">
    <source>
        <dbReference type="SAM" id="Phobius"/>
    </source>
</evidence>
<feature type="transmembrane region" description="Helical" evidence="1">
    <location>
        <begin position="131"/>
        <end position="153"/>
    </location>
</feature>
<dbReference type="GeneID" id="108019024"/>
<accession>A0AB39ZSF6</accession>
<evidence type="ECO:0000256" key="2">
    <source>
        <dbReference type="SAM" id="SignalP"/>
    </source>
</evidence>
<reference evidence="4" key="1">
    <citation type="submission" date="2025-08" db="UniProtKB">
        <authorList>
            <consortium name="RefSeq"/>
        </authorList>
    </citation>
    <scope>IDENTIFICATION</scope>
</reference>
<dbReference type="AlphaFoldDB" id="A0AB39ZSF6"/>
<keyword evidence="2" id="KW-0732">Signal</keyword>
<name>A0AB39ZSF6_DROSZ</name>
<dbReference type="Proteomes" id="UP001652628">
    <property type="component" value="Chromosome X"/>
</dbReference>
<evidence type="ECO:0000313" key="4">
    <source>
        <dbReference type="RefSeq" id="XP_016942127.2"/>
    </source>
</evidence>
<keyword evidence="4" id="KW-0176">Collagen</keyword>
<keyword evidence="1" id="KW-1133">Transmembrane helix</keyword>
<keyword evidence="3" id="KW-1185">Reference proteome</keyword>
<evidence type="ECO:0000313" key="3">
    <source>
        <dbReference type="Proteomes" id="UP001652628"/>
    </source>
</evidence>
<gene>
    <name evidence="4" type="primary">LOC108019024</name>
</gene>
<feature type="chain" id="PRO_5046293097" evidence="2">
    <location>
        <begin position="27"/>
        <end position="157"/>
    </location>
</feature>
<proteinExistence type="predicted"/>
<protein>
    <submittedName>
        <fullName evidence="4">Collagen alpha-2(I) chain</fullName>
    </submittedName>
</protein>
<sequence>MSNFNRILSGSIVICLALVKFSAVDAQAGTVHWNNGNAAGVGAFSNAQSSGMHPPGSLGGQDPQYSYGYAGIDSRGPYGGAGGNGAYYVSGTDEHGRPFSYGNQAGQPGQPGYMGIRPDPNYPGSYGYQSAAAVITTPVGATLTLVALGLSLATMRL</sequence>
<feature type="signal peptide" evidence="2">
    <location>
        <begin position="1"/>
        <end position="26"/>
    </location>
</feature>